<sequence length="91" mass="10417">GTIENRLLRAIQRDGWVKAREIVNNIEEVTWTSKSDDEDNTAFHFAVGEFNDNEVVRDIVNALQSNSELLETTVNDDGMNPVYCFEDNVRL</sequence>
<dbReference type="AlphaFoldDB" id="A0A699PYK0"/>
<name>A0A699PYK0_TANCI</name>
<reference evidence="1" key="1">
    <citation type="journal article" date="2019" name="Sci. Rep.">
        <title>Draft genome of Tanacetum cinerariifolium, the natural source of mosquito coil.</title>
        <authorList>
            <person name="Yamashiro T."/>
            <person name="Shiraishi A."/>
            <person name="Satake H."/>
            <person name="Nakayama K."/>
        </authorList>
    </citation>
    <scope>NUCLEOTIDE SEQUENCE</scope>
</reference>
<dbReference type="EMBL" id="BKCJ010960546">
    <property type="protein sequence ID" value="GFC54255.1"/>
    <property type="molecule type" value="Genomic_DNA"/>
</dbReference>
<protein>
    <submittedName>
        <fullName evidence="1">Ankyrin repeat family protein</fullName>
    </submittedName>
</protein>
<evidence type="ECO:0000313" key="1">
    <source>
        <dbReference type="EMBL" id="GFC54255.1"/>
    </source>
</evidence>
<feature type="non-terminal residue" evidence="1">
    <location>
        <position position="1"/>
    </location>
</feature>
<proteinExistence type="predicted"/>
<gene>
    <name evidence="1" type="ORF">Tci_826225</name>
</gene>
<comment type="caution">
    <text evidence="1">The sequence shown here is derived from an EMBL/GenBank/DDBJ whole genome shotgun (WGS) entry which is preliminary data.</text>
</comment>
<organism evidence="1">
    <name type="scientific">Tanacetum cinerariifolium</name>
    <name type="common">Dalmatian daisy</name>
    <name type="synonym">Chrysanthemum cinerariifolium</name>
    <dbReference type="NCBI Taxonomy" id="118510"/>
    <lineage>
        <taxon>Eukaryota</taxon>
        <taxon>Viridiplantae</taxon>
        <taxon>Streptophyta</taxon>
        <taxon>Embryophyta</taxon>
        <taxon>Tracheophyta</taxon>
        <taxon>Spermatophyta</taxon>
        <taxon>Magnoliopsida</taxon>
        <taxon>eudicotyledons</taxon>
        <taxon>Gunneridae</taxon>
        <taxon>Pentapetalae</taxon>
        <taxon>asterids</taxon>
        <taxon>campanulids</taxon>
        <taxon>Asterales</taxon>
        <taxon>Asteraceae</taxon>
        <taxon>Asteroideae</taxon>
        <taxon>Anthemideae</taxon>
        <taxon>Anthemidinae</taxon>
        <taxon>Tanacetum</taxon>
    </lineage>
</organism>
<accession>A0A699PYK0</accession>